<reference evidence="8 9" key="1">
    <citation type="submission" date="2019-06" db="EMBL/GenBank/DDBJ databases">
        <title>Echinicola alkalisoli sp. nov. isolated from saline soil.</title>
        <authorList>
            <person name="Sun J.-Q."/>
            <person name="Xu L."/>
        </authorList>
    </citation>
    <scope>NUCLEOTIDE SEQUENCE [LARGE SCALE GENOMIC DNA]</scope>
    <source>
        <strain evidence="8 9">LN3S3</strain>
    </source>
</reference>
<dbReference type="OrthoDB" id="906516at2"/>
<evidence type="ECO:0000256" key="4">
    <source>
        <dbReference type="ARBA" id="ARBA00023136"/>
    </source>
</evidence>
<dbReference type="InterPro" id="IPR033985">
    <property type="entry name" value="SusD-like_N"/>
</dbReference>
<gene>
    <name evidence="8" type="ORF">FKX85_14940</name>
</gene>
<comment type="subcellular location">
    <subcellularLocation>
        <location evidence="1">Cell outer membrane</location>
    </subcellularLocation>
</comment>
<keyword evidence="3" id="KW-0732">Signal</keyword>
<feature type="domain" description="SusD-like N-terminal" evidence="7">
    <location>
        <begin position="23"/>
        <end position="215"/>
    </location>
</feature>
<keyword evidence="4" id="KW-0472">Membrane</keyword>
<evidence type="ECO:0000313" key="9">
    <source>
        <dbReference type="Proteomes" id="UP000316614"/>
    </source>
</evidence>
<proteinExistence type="inferred from homology"/>
<keyword evidence="9" id="KW-1185">Reference proteome</keyword>
<organism evidence="8 9">
    <name type="scientific">Echinicola soli</name>
    <dbReference type="NCBI Taxonomy" id="2591634"/>
    <lineage>
        <taxon>Bacteria</taxon>
        <taxon>Pseudomonadati</taxon>
        <taxon>Bacteroidota</taxon>
        <taxon>Cytophagia</taxon>
        <taxon>Cytophagales</taxon>
        <taxon>Cyclobacteriaceae</taxon>
        <taxon>Echinicola</taxon>
    </lineage>
</organism>
<dbReference type="EMBL" id="CP041253">
    <property type="protein sequence ID" value="QDH80263.1"/>
    <property type="molecule type" value="Genomic_DNA"/>
</dbReference>
<name>A0A514CKB8_9BACT</name>
<dbReference type="RefSeq" id="WP_141615497.1">
    <property type="nucleotide sequence ID" value="NZ_CP041253.1"/>
</dbReference>
<dbReference type="Proteomes" id="UP000316614">
    <property type="component" value="Chromosome"/>
</dbReference>
<comment type="similarity">
    <text evidence="2">Belongs to the SusD family.</text>
</comment>
<evidence type="ECO:0000256" key="3">
    <source>
        <dbReference type="ARBA" id="ARBA00022729"/>
    </source>
</evidence>
<evidence type="ECO:0000256" key="5">
    <source>
        <dbReference type="ARBA" id="ARBA00023237"/>
    </source>
</evidence>
<dbReference type="Gene3D" id="1.25.40.390">
    <property type="match status" value="1"/>
</dbReference>
<dbReference type="AlphaFoldDB" id="A0A514CKB8"/>
<dbReference type="Pfam" id="PF07980">
    <property type="entry name" value="SusD_RagB"/>
    <property type="match status" value="1"/>
</dbReference>
<protein>
    <submittedName>
        <fullName evidence="8">RagB/SusD family nutrient uptake outer membrane protein</fullName>
    </submittedName>
</protein>
<dbReference type="InterPro" id="IPR012944">
    <property type="entry name" value="SusD_RagB_dom"/>
</dbReference>
<evidence type="ECO:0000313" key="8">
    <source>
        <dbReference type="EMBL" id="QDH80263.1"/>
    </source>
</evidence>
<dbReference type="KEGG" id="echi:FKX85_14940"/>
<evidence type="ECO:0000256" key="2">
    <source>
        <dbReference type="ARBA" id="ARBA00006275"/>
    </source>
</evidence>
<dbReference type="PROSITE" id="PS51257">
    <property type="entry name" value="PROKAR_LIPOPROTEIN"/>
    <property type="match status" value="1"/>
</dbReference>
<feature type="domain" description="RagB/SusD" evidence="6">
    <location>
        <begin position="310"/>
        <end position="532"/>
    </location>
</feature>
<dbReference type="InterPro" id="IPR011990">
    <property type="entry name" value="TPR-like_helical_dom_sf"/>
</dbReference>
<accession>A0A514CKB8</accession>
<dbReference type="Pfam" id="PF14322">
    <property type="entry name" value="SusD-like_3"/>
    <property type="match status" value="1"/>
</dbReference>
<evidence type="ECO:0000256" key="1">
    <source>
        <dbReference type="ARBA" id="ARBA00004442"/>
    </source>
</evidence>
<sequence>MNNVRLSLIYIALFFALSSCESFLEEENRQTLTNENAFSNSQVFDQMVAHAYAKLRTAISFTDPDLYGTDLVTRNSPVIGVDQLNDYVNFSATNWPVTNYWSNYFQVVTAANVVISRLPEITGVAQEESSVGLAEAKFLRALAYFRLVEHFGDLPIVLEEITTATTQFTRESEQVVYQQILQDLDGAISALPESRAEYGRATNAAARHLKAKVLLTRGYKDFGSSEDFSKAAELVEAVMDHHPLEPSFSNVVDIENQRNDEVIFAMLFGGDPQSIGTGNYRHKYFKFDYDVYPGMERTALYNQGLGNTLTPYYFSLYQQEDQRAQESFRRVIYALVDDQEAGIAKGDTAIYFPVNSWSEQDKAAKKYAVINPDEYFTNDGYTMVHYPMFKKFDDPEVTYSAAGREPKGERDAVVFRSAETLLIGAEAHYKLGELEKAAGLLNILRNRAGIEVPLVAGDINLDFILDESARELMGETSRWMDLKRTNKLVERVLEHNPHAALNQAIRPHHLLRPIPQSEIDLSNNSLSQNEGYLF</sequence>
<keyword evidence="5" id="KW-0998">Cell outer membrane</keyword>
<dbReference type="SUPFAM" id="SSF48452">
    <property type="entry name" value="TPR-like"/>
    <property type="match status" value="1"/>
</dbReference>
<evidence type="ECO:0000259" key="6">
    <source>
        <dbReference type="Pfam" id="PF07980"/>
    </source>
</evidence>
<evidence type="ECO:0000259" key="7">
    <source>
        <dbReference type="Pfam" id="PF14322"/>
    </source>
</evidence>
<dbReference type="GO" id="GO:0009279">
    <property type="term" value="C:cell outer membrane"/>
    <property type="evidence" value="ECO:0007669"/>
    <property type="project" value="UniProtKB-SubCell"/>
</dbReference>